<dbReference type="AlphaFoldDB" id="A0A026W9N2"/>
<dbReference type="GO" id="GO:0003677">
    <property type="term" value="F:DNA binding"/>
    <property type="evidence" value="ECO:0007669"/>
    <property type="project" value="InterPro"/>
</dbReference>
<feature type="non-terminal residue" evidence="2">
    <location>
        <position position="1"/>
    </location>
</feature>
<dbReference type="OrthoDB" id="1110759at2759"/>
<dbReference type="GO" id="GO:0006334">
    <property type="term" value="P:nucleosome assembly"/>
    <property type="evidence" value="ECO:0007669"/>
    <property type="project" value="InterPro"/>
</dbReference>
<dbReference type="InterPro" id="IPR031957">
    <property type="entry name" value="DUF4777"/>
</dbReference>
<dbReference type="InterPro" id="IPR005818">
    <property type="entry name" value="Histone_H1/H5_H15"/>
</dbReference>
<feature type="domain" description="H15" evidence="1">
    <location>
        <begin position="9"/>
        <end position="80"/>
    </location>
</feature>
<dbReference type="EMBL" id="KK107372">
    <property type="protein sequence ID" value="EZA51729.1"/>
    <property type="molecule type" value="Genomic_DNA"/>
</dbReference>
<accession>A0A026W9N2</accession>
<dbReference type="InterPro" id="IPR036390">
    <property type="entry name" value="WH_DNA-bd_sf"/>
</dbReference>
<dbReference type="GO" id="GO:0000786">
    <property type="term" value="C:nucleosome"/>
    <property type="evidence" value="ECO:0007669"/>
    <property type="project" value="InterPro"/>
</dbReference>
<dbReference type="Pfam" id="PF16007">
    <property type="entry name" value="DUF4777"/>
    <property type="match status" value="1"/>
</dbReference>
<dbReference type="SUPFAM" id="SSF46785">
    <property type="entry name" value="Winged helix' DNA-binding domain"/>
    <property type="match status" value="1"/>
</dbReference>
<dbReference type="PROSITE" id="PS51504">
    <property type="entry name" value="H15"/>
    <property type="match status" value="1"/>
</dbReference>
<protein>
    <recommendedName>
        <fullName evidence="1">H15 domain-containing protein</fullName>
    </recommendedName>
</protein>
<gene>
    <name evidence="2" type="ORF">X777_09485</name>
</gene>
<proteinExistence type="predicted"/>
<reference evidence="2 3" key="1">
    <citation type="journal article" date="2014" name="Curr. Biol.">
        <title>The genome of the clonal raider ant Cerapachys biroi.</title>
        <authorList>
            <person name="Oxley P.R."/>
            <person name="Ji L."/>
            <person name="Fetter-Pruneda I."/>
            <person name="McKenzie S.K."/>
            <person name="Li C."/>
            <person name="Hu H."/>
            <person name="Zhang G."/>
            <person name="Kronauer D.J."/>
        </authorList>
    </citation>
    <scope>NUCLEOTIDE SEQUENCE [LARGE SCALE GENOMIC DNA]</scope>
</reference>
<name>A0A026W9N2_OOCBI</name>
<evidence type="ECO:0000259" key="1">
    <source>
        <dbReference type="PROSITE" id="PS51504"/>
    </source>
</evidence>
<dbReference type="Proteomes" id="UP000053097">
    <property type="component" value="Unassembled WGS sequence"/>
</dbReference>
<organism evidence="2 3">
    <name type="scientific">Ooceraea biroi</name>
    <name type="common">Clonal raider ant</name>
    <name type="synonym">Cerapachys biroi</name>
    <dbReference type="NCBI Taxonomy" id="2015173"/>
    <lineage>
        <taxon>Eukaryota</taxon>
        <taxon>Metazoa</taxon>
        <taxon>Ecdysozoa</taxon>
        <taxon>Arthropoda</taxon>
        <taxon>Hexapoda</taxon>
        <taxon>Insecta</taxon>
        <taxon>Pterygota</taxon>
        <taxon>Neoptera</taxon>
        <taxon>Endopterygota</taxon>
        <taxon>Hymenoptera</taxon>
        <taxon>Apocrita</taxon>
        <taxon>Aculeata</taxon>
        <taxon>Formicoidea</taxon>
        <taxon>Formicidae</taxon>
        <taxon>Dorylinae</taxon>
        <taxon>Ooceraea</taxon>
    </lineage>
</organism>
<dbReference type="Gene3D" id="1.10.10.10">
    <property type="entry name" value="Winged helix-like DNA-binding domain superfamily/Winged helix DNA-binding domain"/>
    <property type="match status" value="1"/>
</dbReference>
<dbReference type="InterPro" id="IPR036388">
    <property type="entry name" value="WH-like_DNA-bd_sf"/>
</dbReference>
<evidence type="ECO:0000313" key="2">
    <source>
        <dbReference type="EMBL" id="EZA51729.1"/>
    </source>
</evidence>
<dbReference type="SMART" id="SM00526">
    <property type="entry name" value="H15"/>
    <property type="match status" value="1"/>
</dbReference>
<evidence type="ECO:0000313" key="3">
    <source>
        <dbReference type="Proteomes" id="UP000053097"/>
    </source>
</evidence>
<sequence length="217" mass="24496">DLYQDLVTMRPSTKNLDLVISAIKNLRELKGSTSREILRYISYVYDVPSAAARRQMQSVLKRGVAYGILKKTGDSYSLPTDSEIARTEVAVQEIGLLDAYCQRKVQRCGGCRTRRGRSVRRDRKIVCRCRRKSAGRRLRGCGSRSSCSRRRGQCRCRSLGADDVETVDEKPNTKYDLDSDDSTGSDRIMTNVVKEIVEKNGSSRSFVERVSDISESH</sequence>
<keyword evidence="3" id="KW-1185">Reference proteome</keyword>